<feature type="non-terminal residue" evidence="4">
    <location>
        <position position="1"/>
    </location>
</feature>
<dbReference type="InterPro" id="IPR002110">
    <property type="entry name" value="Ankyrin_rpt"/>
</dbReference>
<dbReference type="EMBL" id="PYWC01000005">
    <property type="protein sequence ID" value="PWW79972.1"/>
    <property type="molecule type" value="Genomic_DNA"/>
</dbReference>
<feature type="repeat" description="ANK" evidence="3">
    <location>
        <begin position="20"/>
        <end position="52"/>
    </location>
</feature>
<name>A0A317SZY0_9PEZI</name>
<proteinExistence type="predicted"/>
<dbReference type="SMART" id="SM00248">
    <property type="entry name" value="ANK"/>
    <property type="match status" value="2"/>
</dbReference>
<dbReference type="PROSITE" id="PS50297">
    <property type="entry name" value="ANK_REP_REGION"/>
    <property type="match status" value="3"/>
</dbReference>
<keyword evidence="2 3" id="KW-0040">ANK repeat</keyword>
<gene>
    <name evidence="4" type="ORF">C7212DRAFT_66743</name>
</gene>
<evidence type="ECO:0000313" key="5">
    <source>
        <dbReference type="Proteomes" id="UP000246991"/>
    </source>
</evidence>
<organism evidence="4 5">
    <name type="scientific">Tuber magnatum</name>
    <name type="common">white Piedmont truffle</name>
    <dbReference type="NCBI Taxonomy" id="42249"/>
    <lineage>
        <taxon>Eukaryota</taxon>
        <taxon>Fungi</taxon>
        <taxon>Dikarya</taxon>
        <taxon>Ascomycota</taxon>
        <taxon>Pezizomycotina</taxon>
        <taxon>Pezizomycetes</taxon>
        <taxon>Pezizales</taxon>
        <taxon>Tuberaceae</taxon>
        <taxon>Tuber</taxon>
    </lineage>
</organism>
<dbReference type="PROSITE" id="PS50088">
    <property type="entry name" value="ANK_REPEAT"/>
    <property type="match status" value="3"/>
</dbReference>
<keyword evidence="5" id="KW-1185">Reference proteome</keyword>
<sequence>ETVRALLKDPRTDVNTQPETGWTPLISAIKAKDFELVRILVTQGRNIDLDMKGNCTASPLHVATTYGQSDTVKLLLDHGANPNVEDHHGDSPFVLAVNGGHEKIVRLFL</sequence>
<feature type="repeat" description="ANK" evidence="3">
    <location>
        <begin position="88"/>
        <end position="109"/>
    </location>
</feature>
<dbReference type="SUPFAM" id="SSF48403">
    <property type="entry name" value="Ankyrin repeat"/>
    <property type="match status" value="1"/>
</dbReference>
<dbReference type="PANTHER" id="PTHR24198:SF165">
    <property type="entry name" value="ANKYRIN REPEAT-CONTAINING PROTEIN-RELATED"/>
    <property type="match status" value="1"/>
</dbReference>
<reference evidence="4 5" key="1">
    <citation type="submission" date="2018-03" db="EMBL/GenBank/DDBJ databases">
        <title>Genomes of Pezizomycetes fungi and the evolution of truffles.</title>
        <authorList>
            <person name="Murat C."/>
            <person name="Payen T."/>
            <person name="Noel B."/>
            <person name="Kuo A."/>
            <person name="Martin F.M."/>
        </authorList>
    </citation>
    <scope>NUCLEOTIDE SEQUENCE [LARGE SCALE GENOMIC DNA]</scope>
    <source>
        <strain evidence="4">091103-1</strain>
    </source>
</reference>
<evidence type="ECO:0000313" key="4">
    <source>
        <dbReference type="EMBL" id="PWW79972.1"/>
    </source>
</evidence>
<dbReference type="STRING" id="42249.A0A317SZY0"/>
<dbReference type="Pfam" id="PF12796">
    <property type="entry name" value="Ank_2"/>
    <property type="match status" value="1"/>
</dbReference>
<evidence type="ECO:0000256" key="1">
    <source>
        <dbReference type="ARBA" id="ARBA00022737"/>
    </source>
</evidence>
<keyword evidence="1" id="KW-0677">Repeat</keyword>
<evidence type="ECO:0000256" key="2">
    <source>
        <dbReference type="ARBA" id="ARBA00023043"/>
    </source>
</evidence>
<feature type="repeat" description="ANK" evidence="3">
    <location>
        <begin position="55"/>
        <end position="87"/>
    </location>
</feature>
<dbReference type="Proteomes" id="UP000246991">
    <property type="component" value="Unassembled WGS sequence"/>
</dbReference>
<dbReference type="Gene3D" id="1.25.40.20">
    <property type="entry name" value="Ankyrin repeat-containing domain"/>
    <property type="match status" value="1"/>
</dbReference>
<dbReference type="PANTHER" id="PTHR24198">
    <property type="entry name" value="ANKYRIN REPEAT AND PROTEIN KINASE DOMAIN-CONTAINING PROTEIN"/>
    <property type="match status" value="1"/>
</dbReference>
<evidence type="ECO:0000256" key="3">
    <source>
        <dbReference type="PROSITE-ProRule" id="PRU00023"/>
    </source>
</evidence>
<feature type="non-terminal residue" evidence="4">
    <location>
        <position position="109"/>
    </location>
</feature>
<dbReference type="OrthoDB" id="20872at2759"/>
<comment type="caution">
    <text evidence="4">The sequence shown here is derived from an EMBL/GenBank/DDBJ whole genome shotgun (WGS) entry which is preliminary data.</text>
</comment>
<accession>A0A317SZY0</accession>
<dbReference type="InterPro" id="IPR036770">
    <property type="entry name" value="Ankyrin_rpt-contain_sf"/>
</dbReference>
<dbReference type="AlphaFoldDB" id="A0A317SZY0"/>
<protein>
    <submittedName>
        <fullName evidence="4">Ankyrin</fullName>
    </submittedName>
</protein>